<dbReference type="Gene3D" id="1.10.357.20">
    <property type="entry name" value="SLC41 divalent cation transporters, integral membrane domain"/>
    <property type="match status" value="2"/>
</dbReference>
<feature type="region of interest" description="Disordered" evidence="10">
    <location>
        <begin position="216"/>
        <end position="267"/>
    </location>
</feature>
<evidence type="ECO:0000256" key="2">
    <source>
        <dbReference type="ARBA" id="ARBA00009749"/>
    </source>
</evidence>
<dbReference type="EMBL" id="JAUCMV010000005">
    <property type="protein sequence ID" value="KAK0400377.1"/>
    <property type="molecule type" value="Genomic_DNA"/>
</dbReference>
<evidence type="ECO:0000256" key="1">
    <source>
        <dbReference type="ARBA" id="ARBA00004141"/>
    </source>
</evidence>
<dbReference type="SUPFAM" id="SSF54928">
    <property type="entry name" value="RNA-binding domain, RBD"/>
    <property type="match status" value="2"/>
</dbReference>
<evidence type="ECO:0000256" key="10">
    <source>
        <dbReference type="SAM" id="MobiDB-lite"/>
    </source>
</evidence>
<dbReference type="GO" id="GO:0008324">
    <property type="term" value="F:monoatomic cation transmembrane transporter activity"/>
    <property type="evidence" value="ECO:0007669"/>
    <property type="project" value="InterPro"/>
</dbReference>
<keyword evidence="8 11" id="KW-0472">Membrane</keyword>
<comment type="similarity">
    <text evidence="2">Belongs to the SLC41A transporter family.</text>
</comment>
<dbReference type="PANTHER" id="PTHR16228">
    <property type="entry name" value="DIVALENT CATION TRANSPORTER SOLUTE CARRIER FAMILY 41"/>
    <property type="match status" value="1"/>
</dbReference>
<keyword evidence="7" id="KW-0406">Ion transport</keyword>
<name>A0AA39H9I6_9BILA</name>
<keyword evidence="5" id="KW-0460">Magnesium</keyword>
<dbReference type="SUPFAM" id="SSF161093">
    <property type="entry name" value="MgtE membrane domain-like"/>
    <property type="match status" value="2"/>
</dbReference>
<keyword evidence="6 11" id="KW-1133">Transmembrane helix</keyword>
<dbReference type="SMART" id="SM00360">
    <property type="entry name" value="RRM"/>
    <property type="match status" value="2"/>
</dbReference>
<comment type="caution">
    <text evidence="13">The sequence shown here is derived from an EMBL/GenBank/DDBJ whole genome shotgun (WGS) entry which is preliminary data.</text>
</comment>
<dbReference type="InterPro" id="IPR035979">
    <property type="entry name" value="RBD_domain_sf"/>
</dbReference>
<evidence type="ECO:0000259" key="12">
    <source>
        <dbReference type="PROSITE" id="PS50102"/>
    </source>
</evidence>
<evidence type="ECO:0000256" key="4">
    <source>
        <dbReference type="ARBA" id="ARBA00022692"/>
    </source>
</evidence>
<feature type="transmembrane region" description="Helical" evidence="11">
    <location>
        <begin position="586"/>
        <end position="605"/>
    </location>
</feature>
<dbReference type="GO" id="GO:0003723">
    <property type="term" value="F:RNA binding"/>
    <property type="evidence" value="ECO:0007669"/>
    <property type="project" value="UniProtKB-UniRule"/>
</dbReference>
<feature type="transmembrane region" description="Helical" evidence="11">
    <location>
        <begin position="456"/>
        <end position="482"/>
    </location>
</feature>
<sequence>MFGQKLAQWSASRLLVSQKHNSFTTPKSLQQRKIQRANRKLHRTCEDRELENKRTVFVGNVFRELTKRDLHNIFGKAGKIEKIRLRGVFPGKQTLGKRIAVITHQLNEKIPTQFYYIRYSQEEEARIAVDTLNGQVVKNYPLRVDLCSEKPNYSSNLSVFVGNLPFEVKEEEVRQHFEAQGILPVDYVRIVRDTGTGLGKDALKLNETKLAGRKIRVMRTSDEGNSKRAQKPNKKKNPGEGPSVSRIHNANGSEKVDKRPKSRKHCGCNGVKDSLGNSVEFMNKLEALLTKEEQPTFEKKRQFFAHALISLSLCVVGFIIAGHVLNYCAQTTFFQNVSHAISVVPVLCGAKGNIEMTFVSRLSSAARMGRLGNGCGSIFYASVALAVAQTIFIATVLTAVFGISTLTSVTDMTVDDYFLLFAIVYVSMVLSAFFISVVVYYIILLCLDHKCDPDSIMIPVCALIGDVACIVVYTLMVVQLAAGTFLHETTSMNMQKFQPLLNGIGGNVAAVVASRTVSSFSDQRERTATSLLDVFRLLLPWNTFGWNRRATNATCTTLLIVISLPLLGMSFFFIDIDEILSGAFNFTIFGCYFVTGSAQTVVLLLTARFLCHLFQKYKLDPDSNVIPIITSVGDLMSSLLFNLLLRATGVGSQPTTRNVSNESR</sequence>
<dbReference type="Pfam" id="PF00076">
    <property type="entry name" value="RRM_1"/>
    <property type="match status" value="2"/>
</dbReference>
<feature type="domain" description="RRM" evidence="12">
    <location>
        <begin position="157"/>
        <end position="222"/>
    </location>
</feature>
<feature type="transmembrane region" description="Helical" evidence="11">
    <location>
        <begin position="378"/>
        <end position="405"/>
    </location>
</feature>
<comment type="subcellular location">
    <subcellularLocation>
        <location evidence="1">Membrane</location>
        <topology evidence="1">Multi-pass membrane protein</topology>
    </subcellularLocation>
</comment>
<dbReference type="InterPro" id="IPR000504">
    <property type="entry name" value="RRM_dom"/>
</dbReference>
<protein>
    <recommendedName>
        <fullName evidence="12">RRM domain-containing protein</fullName>
    </recommendedName>
</protein>
<keyword evidence="14" id="KW-1185">Reference proteome</keyword>
<evidence type="ECO:0000256" key="9">
    <source>
        <dbReference type="PROSITE-ProRule" id="PRU00176"/>
    </source>
</evidence>
<reference evidence="13" key="1">
    <citation type="submission" date="2023-06" db="EMBL/GenBank/DDBJ databases">
        <title>Genomic analysis of the entomopathogenic nematode Steinernema hermaphroditum.</title>
        <authorList>
            <person name="Schwarz E.M."/>
            <person name="Heppert J.K."/>
            <person name="Baniya A."/>
            <person name="Schwartz H.T."/>
            <person name="Tan C.-H."/>
            <person name="Antoshechkin I."/>
            <person name="Sternberg P.W."/>
            <person name="Goodrich-Blair H."/>
            <person name="Dillman A.R."/>
        </authorList>
    </citation>
    <scope>NUCLEOTIDE SEQUENCE</scope>
    <source>
        <strain evidence="13">PS9179</strain>
        <tissue evidence="13">Whole animal</tissue>
    </source>
</reference>
<dbReference type="InterPro" id="IPR006667">
    <property type="entry name" value="SLC41_membr_dom"/>
</dbReference>
<feature type="transmembrane region" description="Helical" evidence="11">
    <location>
        <begin position="417"/>
        <end position="444"/>
    </location>
</feature>
<dbReference type="InterPro" id="IPR012677">
    <property type="entry name" value="Nucleotide-bd_a/b_plait_sf"/>
</dbReference>
<evidence type="ECO:0000313" key="13">
    <source>
        <dbReference type="EMBL" id="KAK0400377.1"/>
    </source>
</evidence>
<evidence type="ECO:0000256" key="7">
    <source>
        <dbReference type="ARBA" id="ARBA00023065"/>
    </source>
</evidence>
<dbReference type="InterPro" id="IPR036739">
    <property type="entry name" value="SLC41_membr_dom_sf"/>
</dbReference>
<evidence type="ECO:0000256" key="3">
    <source>
        <dbReference type="ARBA" id="ARBA00022448"/>
    </source>
</evidence>
<keyword evidence="4 11" id="KW-0812">Transmembrane</keyword>
<organism evidence="13 14">
    <name type="scientific">Steinernema hermaphroditum</name>
    <dbReference type="NCBI Taxonomy" id="289476"/>
    <lineage>
        <taxon>Eukaryota</taxon>
        <taxon>Metazoa</taxon>
        <taxon>Ecdysozoa</taxon>
        <taxon>Nematoda</taxon>
        <taxon>Chromadorea</taxon>
        <taxon>Rhabditida</taxon>
        <taxon>Tylenchina</taxon>
        <taxon>Panagrolaimomorpha</taxon>
        <taxon>Strongyloidoidea</taxon>
        <taxon>Steinernematidae</taxon>
        <taxon>Steinernema</taxon>
    </lineage>
</organism>
<gene>
    <name evidence="13" type="ORF">QR680_003468</name>
</gene>
<keyword evidence="3" id="KW-0813">Transport</keyword>
<proteinExistence type="inferred from homology"/>
<dbReference type="PROSITE" id="PS50102">
    <property type="entry name" value="RRM"/>
    <property type="match status" value="2"/>
</dbReference>
<dbReference type="GO" id="GO:0005886">
    <property type="term" value="C:plasma membrane"/>
    <property type="evidence" value="ECO:0007669"/>
    <property type="project" value="TreeGrafter"/>
</dbReference>
<evidence type="ECO:0000256" key="11">
    <source>
        <dbReference type="SAM" id="Phobius"/>
    </source>
</evidence>
<feature type="transmembrane region" description="Helical" evidence="11">
    <location>
        <begin position="550"/>
        <end position="574"/>
    </location>
</feature>
<dbReference type="Gene3D" id="3.30.70.330">
    <property type="match status" value="2"/>
</dbReference>
<keyword evidence="9" id="KW-0694">RNA-binding</keyword>
<feature type="transmembrane region" description="Helical" evidence="11">
    <location>
        <begin position="303"/>
        <end position="325"/>
    </location>
</feature>
<evidence type="ECO:0000256" key="6">
    <source>
        <dbReference type="ARBA" id="ARBA00022989"/>
    </source>
</evidence>
<dbReference type="PANTHER" id="PTHR16228:SF21">
    <property type="entry name" value="SLC41A_MGTE INTEGRAL MEMBRANE DOMAIN-CONTAINING PROTEIN"/>
    <property type="match status" value="1"/>
</dbReference>
<dbReference type="Pfam" id="PF01769">
    <property type="entry name" value="MgtE"/>
    <property type="match status" value="2"/>
</dbReference>
<evidence type="ECO:0000313" key="14">
    <source>
        <dbReference type="Proteomes" id="UP001175271"/>
    </source>
</evidence>
<dbReference type="Proteomes" id="UP001175271">
    <property type="component" value="Unassembled WGS sequence"/>
</dbReference>
<evidence type="ECO:0000256" key="5">
    <source>
        <dbReference type="ARBA" id="ARBA00022842"/>
    </source>
</evidence>
<evidence type="ECO:0000256" key="8">
    <source>
        <dbReference type="ARBA" id="ARBA00023136"/>
    </source>
</evidence>
<dbReference type="AlphaFoldDB" id="A0AA39H9I6"/>
<dbReference type="InterPro" id="IPR045349">
    <property type="entry name" value="SLC41A1-3"/>
</dbReference>
<accession>A0AA39H9I6</accession>
<feature type="domain" description="RRM" evidence="12">
    <location>
        <begin position="54"/>
        <end position="149"/>
    </location>
</feature>